<dbReference type="OMA" id="WFSYVLF"/>
<reference evidence="3" key="2">
    <citation type="submission" date="2015-11" db="EMBL/GenBank/DDBJ databases">
        <authorList>
            <person name="Zhang Y."/>
            <person name="Guo Z."/>
        </authorList>
    </citation>
    <scope>NUCLEOTIDE SEQUENCE</scope>
</reference>
<feature type="transmembrane region" description="Helical" evidence="1">
    <location>
        <begin position="82"/>
        <end position="101"/>
    </location>
</feature>
<protein>
    <submittedName>
        <fullName evidence="2">NADH dehydrogenase subunit 6</fullName>
    </submittedName>
</protein>
<dbReference type="EMBL" id="KU052865">
    <property type="protein sequence ID" value="ANM47937.1"/>
    <property type="molecule type" value="Genomic_DNA"/>
</dbReference>
<organism evidence="2">
    <name type="scientific">Pomacea canaliculata</name>
    <name type="common">Golden apple snail</name>
    <dbReference type="NCBI Taxonomy" id="400727"/>
    <lineage>
        <taxon>Eukaryota</taxon>
        <taxon>Metazoa</taxon>
        <taxon>Spiralia</taxon>
        <taxon>Lophotrochozoa</taxon>
        <taxon>Mollusca</taxon>
        <taxon>Gastropoda</taxon>
        <taxon>Caenogastropoda</taxon>
        <taxon>Architaenioglossa</taxon>
        <taxon>Ampullarioidea</taxon>
        <taxon>Ampullariidae</taxon>
        <taxon>Pomacea</taxon>
    </lineage>
</organism>
<evidence type="ECO:0000256" key="1">
    <source>
        <dbReference type="SAM" id="Phobius"/>
    </source>
</evidence>
<dbReference type="KEGG" id="pcan:19909183"/>
<gene>
    <name evidence="2" type="primary">ND6</name>
</gene>
<evidence type="ECO:0000313" key="2">
    <source>
        <dbReference type="EMBL" id="AID68202.1"/>
    </source>
</evidence>
<dbReference type="EMBL" id="KJ739609">
    <property type="protein sequence ID" value="AID68202.1"/>
    <property type="molecule type" value="Genomic_DNA"/>
</dbReference>
<feature type="transmembrane region" description="Helical" evidence="1">
    <location>
        <begin position="126"/>
        <end position="157"/>
    </location>
</feature>
<sequence length="164" mass="18764">MSMLILLSFSLTMAFMLPLMSQPLSLGLVVMLSTLFMCLLAGLFFSSWYAYILFLIYVGGLLVMFIYVATLMPNMLFMNNGYLTFFFVSQIPLMWGFSSYISKSLKVVNYNEFISFKMSKLYGLELISPSLISVFIGLSIVLLLNLIVVVKICYYYYGSLRVYN</sequence>
<feature type="transmembrane region" description="Helical" evidence="1">
    <location>
        <begin position="52"/>
        <end position="70"/>
    </location>
</feature>
<keyword evidence="1" id="KW-1133">Transmembrane helix</keyword>
<dbReference type="CTD" id="4541"/>
<proteinExistence type="predicted"/>
<dbReference type="OrthoDB" id="10071108at2759"/>
<name>A0A068FSN1_POMCA</name>
<evidence type="ECO:0000313" key="3">
    <source>
        <dbReference type="EMBL" id="ANM47937.1"/>
    </source>
</evidence>
<geneLocation type="mitochondrion" evidence="2"/>
<keyword evidence="1" id="KW-0812">Transmembrane</keyword>
<dbReference type="AlphaFoldDB" id="A0A068FSN1"/>
<dbReference type="GeneID" id="19909183"/>
<reference evidence="2" key="1">
    <citation type="journal article" date="2014" name="Mitochondrial DNA">
        <title>The complete mitochondrial genome of Pomacea canaliculata (Gastropoda: Ampullariidae).</title>
        <authorList>
            <person name="Zhou X."/>
            <person name="Chen Y."/>
            <person name="Zhu S."/>
            <person name="Xu H."/>
            <person name="Liu Y."/>
            <person name="Chen L."/>
        </authorList>
    </citation>
    <scope>NUCLEOTIDE SEQUENCE</scope>
</reference>
<evidence type="ECO:0000313" key="4">
    <source>
        <dbReference type="EMBL" id="ART65971.1"/>
    </source>
</evidence>
<keyword evidence="2" id="KW-0496">Mitochondrion</keyword>
<accession>A0A068FSN1</accession>
<keyword evidence="1" id="KW-0472">Membrane</keyword>
<dbReference type="EMBL" id="KY008700">
    <property type="protein sequence ID" value="ART65971.1"/>
    <property type="molecule type" value="Genomic_DNA"/>
</dbReference>
<reference evidence="4" key="3">
    <citation type="submission" date="2016-10" db="EMBL/GenBank/DDBJ databases">
        <authorList>
            <person name="Cai Z."/>
        </authorList>
    </citation>
    <scope>NUCLEOTIDE SEQUENCE</scope>
</reference>
<dbReference type="RefSeq" id="YP_009048970.1">
    <property type="nucleotide sequence ID" value="NC_024586.1"/>
</dbReference>
<feature type="transmembrane region" description="Helical" evidence="1">
    <location>
        <begin position="26"/>
        <end position="45"/>
    </location>
</feature>